<keyword evidence="1" id="KW-0472">Membrane</keyword>
<protein>
    <submittedName>
        <fullName evidence="2">Uncharacterized protein</fullName>
    </submittedName>
</protein>
<sequence>MLILMHDRSLVYDLHACKLVATSRRDAGDILQLCLRAELLQSNAGAAGWAWGLTCLVVIAVFAYFANWLLSGLQVIDRQRYVRYRDLMGFTFGKLLFLLYNHKTSLLNLVIPYDHKRASD</sequence>
<accession>A0A8J5F4M3</accession>
<reference evidence="2 3" key="1">
    <citation type="submission" date="2020-08" db="EMBL/GenBank/DDBJ databases">
        <title>Plant Genome Project.</title>
        <authorList>
            <person name="Zhang R.-G."/>
        </authorList>
    </citation>
    <scope>NUCLEOTIDE SEQUENCE [LARGE SCALE GENOMIC DNA]</scope>
    <source>
        <tissue evidence="2">Rhizome</tissue>
    </source>
</reference>
<feature type="transmembrane region" description="Helical" evidence="1">
    <location>
        <begin position="49"/>
        <end position="70"/>
    </location>
</feature>
<evidence type="ECO:0000313" key="2">
    <source>
        <dbReference type="EMBL" id="KAG6478253.1"/>
    </source>
</evidence>
<keyword evidence="1" id="KW-1133">Transmembrane helix</keyword>
<evidence type="ECO:0000256" key="1">
    <source>
        <dbReference type="SAM" id="Phobius"/>
    </source>
</evidence>
<dbReference type="AlphaFoldDB" id="A0A8J5F4M3"/>
<dbReference type="Proteomes" id="UP000734854">
    <property type="component" value="Unassembled WGS sequence"/>
</dbReference>
<comment type="caution">
    <text evidence="2">The sequence shown here is derived from an EMBL/GenBank/DDBJ whole genome shotgun (WGS) entry which is preliminary data.</text>
</comment>
<keyword evidence="3" id="KW-1185">Reference proteome</keyword>
<keyword evidence="1" id="KW-0812">Transmembrane</keyword>
<proteinExistence type="predicted"/>
<organism evidence="2 3">
    <name type="scientific">Zingiber officinale</name>
    <name type="common">Ginger</name>
    <name type="synonym">Amomum zingiber</name>
    <dbReference type="NCBI Taxonomy" id="94328"/>
    <lineage>
        <taxon>Eukaryota</taxon>
        <taxon>Viridiplantae</taxon>
        <taxon>Streptophyta</taxon>
        <taxon>Embryophyta</taxon>
        <taxon>Tracheophyta</taxon>
        <taxon>Spermatophyta</taxon>
        <taxon>Magnoliopsida</taxon>
        <taxon>Liliopsida</taxon>
        <taxon>Zingiberales</taxon>
        <taxon>Zingiberaceae</taxon>
        <taxon>Zingiber</taxon>
    </lineage>
</organism>
<gene>
    <name evidence="2" type="ORF">ZIOFF_061688</name>
</gene>
<evidence type="ECO:0000313" key="3">
    <source>
        <dbReference type="Proteomes" id="UP000734854"/>
    </source>
</evidence>
<name>A0A8J5F4M3_ZINOF</name>
<dbReference type="EMBL" id="JACMSC010000017">
    <property type="protein sequence ID" value="KAG6478253.1"/>
    <property type="molecule type" value="Genomic_DNA"/>
</dbReference>